<feature type="non-terminal residue" evidence="1">
    <location>
        <position position="78"/>
    </location>
</feature>
<dbReference type="AlphaFoldDB" id="A0A0F9AMW4"/>
<accession>A0A0F9AMW4</accession>
<name>A0A0F9AMW4_9ZZZZ</name>
<protein>
    <submittedName>
        <fullName evidence="1">Uncharacterized protein</fullName>
    </submittedName>
</protein>
<sequence length="78" mass="8888">MVLSGDPYASFYNEVVAEYHISIQTPQKLYSSPLMSDYERTENVIMSVFSDEYALGMAWCESQYDPSAINWADMEITG</sequence>
<proteinExistence type="predicted"/>
<dbReference type="EMBL" id="LAZR01041845">
    <property type="protein sequence ID" value="KKL10964.1"/>
    <property type="molecule type" value="Genomic_DNA"/>
</dbReference>
<evidence type="ECO:0000313" key="1">
    <source>
        <dbReference type="EMBL" id="KKL10964.1"/>
    </source>
</evidence>
<gene>
    <name evidence="1" type="ORF">LCGC14_2550600</name>
</gene>
<organism evidence="1">
    <name type="scientific">marine sediment metagenome</name>
    <dbReference type="NCBI Taxonomy" id="412755"/>
    <lineage>
        <taxon>unclassified sequences</taxon>
        <taxon>metagenomes</taxon>
        <taxon>ecological metagenomes</taxon>
    </lineage>
</organism>
<reference evidence="1" key="1">
    <citation type="journal article" date="2015" name="Nature">
        <title>Complex archaea that bridge the gap between prokaryotes and eukaryotes.</title>
        <authorList>
            <person name="Spang A."/>
            <person name="Saw J.H."/>
            <person name="Jorgensen S.L."/>
            <person name="Zaremba-Niedzwiedzka K."/>
            <person name="Martijn J."/>
            <person name="Lind A.E."/>
            <person name="van Eijk R."/>
            <person name="Schleper C."/>
            <person name="Guy L."/>
            <person name="Ettema T.J."/>
        </authorList>
    </citation>
    <scope>NUCLEOTIDE SEQUENCE</scope>
</reference>
<comment type="caution">
    <text evidence="1">The sequence shown here is derived from an EMBL/GenBank/DDBJ whole genome shotgun (WGS) entry which is preliminary data.</text>
</comment>